<name>A0A0A9C407_ARUDO</name>
<reference evidence="1" key="2">
    <citation type="journal article" date="2015" name="Data Brief">
        <title>Shoot transcriptome of the giant reed, Arundo donax.</title>
        <authorList>
            <person name="Barrero R.A."/>
            <person name="Guerrero F.D."/>
            <person name="Moolhuijzen P."/>
            <person name="Goolsby J.A."/>
            <person name="Tidwell J."/>
            <person name="Bellgard S.E."/>
            <person name="Bellgard M.I."/>
        </authorList>
    </citation>
    <scope>NUCLEOTIDE SEQUENCE</scope>
    <source>
        <tissue evidence="1">Shoot tissue taken approximately 20 cm above the soil surface</tissue>
    </source>
</reference>
<proteinExistence type="predicted"/>
<organism evidence="1">
    <name type="scientific">Arundo donax</name>
    <name type="common">Giant reed</name>
    <name type="synonym">Donax arundinaceus</name>
    <dbReference type="NCBI Taxonomy" id="35708"/>
    <lineage>
        <taxon>Eukaryota</taxon>
        <taxon>Viridiplantae</taxon>
        <taxon>Streptophyta</taxon>
        <taxon>Embryophyta</taxon>
        <taxon>Tracheophyta</taxon>
        <taxon>Spermatophyta</taxon>
        <taxon>Magnoliopsida</taxon>
        <taxon>Liliopsida</taxon>
        <taxon>Poales</taxon>
        <taxon>Poaceae</taxon>
        <taxon>PACMAD clade</taxon>
        <taxon>Arundinoideae</taxon>
        <taxon>Arundineae</taxon>
        <taxon>Arundo</taxon>
    </lineage>
</organism>
<protein>
    <submittedName>
        <fullName evidence="1">Uncharacterized protein</fullName>
    </submittedName>
</protein>
<reference evidence="1" key="1">
    <citation type="submission" date="2014-09" db="EMBL/GenBank/DDBJ databases">
        <authorList>
            <person name="Magalhaes I.L.F."/>
            <person name="Oliveira U."/>
            <person name="Santos F.R."/>
            <person name="Vidigal T.H.D.A."/>
            <person name="Brescovit A.D."/>
            <person name="Santos A.J."/>
        </authorList>
    </citation>
    <scope>NUCLEOTIDE SEQUENCE</scope>
    <source>
        <tissue evidence="1">Shoot tissue taken approximately 20 cm above the soil surface</tissue>
    </source>
</reference>
<dbReference type="EMBL" id="GBRH01228732">
    <property type="protein sequence ID" value="JAD69163.1"/>
    <property type="molecule type" value="Transcribed_RNA"/>
</dbReference>
<dbReference type="AlphaFoldDB" id="A0A0A9C407"/>
<evidence type="ECO:0000313" key="1">
    <source>
        <dbReference type="EMBL" id="JAD69163.1"/>
    </source>
</evidence>
<sequence>MNISSTIVIQIIINYIINFRFKTGCNLPKILTVV</sequence>
<accession>A0A0A9C407</accession>